<keyword evidence="3" id="KW-1185">Reference proteome</keyword>
<dbReference type="InterPro" id="IPR016181">
    <property type="entry name" value="Acyl_CoA_acyltransferase"/>
</dbReference>
<accession>A0ABT2SWT4</accession>
<dbReference type="Gene3D" id="3.40.630.30">
    <property type="match status" value="1"/>
</dbReference>
<dbReference type="PROSITE" id="PS51186">
    <property type="entry name" value="GNAT"/>
    <property type="match status" value="1"/>
</dbReference>
<gene>
    <name evidence="2" type="ORF">OCV55_10240</name>
</gene>
<dbReference type="Pfam" id="PF13302">
    <property type="entry name" value="Acetyltransf_3"/>
    <property type="match status" value="1"/>
</dbReference>
<proteinExistence type="predicted"/>
<comment type="caution">
    <text evidence="2">The sequence shown here is derived from an EMBL/GenBank/DDBJ whole genome shotgun (WGS) entry which is preliminary data.</text>
</comment>
<evidence type="ECO:0000313" key="3">
    <source>
        <dbReference type="Proteomes" id="UP001208364"/>
    </source>
</evidence>
<dbReference type="InterPro" id="IPR000182">
    <property type="entry name" value="GNAT_dom"/>
</dbReference>
<dbReference type="SUPFAM" id="SSF55729">
    <property type="entry name" value="Acyl-CoA N-acyltransferases (Nat)"/>
    <property type="match status" value="1"/>
</dbReference>
<dbReference type="PANTHER" id="PTHR39173">
    <property type="entry name" value="ACETYLTRANSFERASE"/>
    <property type="match status" value="1"/>
</dbReference>
<dbReference type="PANTHER" id="PTHR39173:SF1">
    <property type="entry name" value="ACETYLTRANSFERASE"/>
    <property type="match status" value="1"/>
</dbReference>
<evidence type="ECO:0000313" key="2">
    <source>
        <dbReference type="EMBL" id="MCU6739041.1"/>
    </source>
</evidence>
<protein>
    <submittedName>
        <fullName evidence="2">GNAT family N-acetyltransferase</fullName>
        <ecNumber evidence="2">2.3.1.-</ecNumber>
    </submittedName>
</protein>
<dbReference type="EMBL" id="JAOQJR010000011">
    <property type="protein sequence ID" value="MCU6739041.1"/>
    <property type="molecule type" value="Genomic_DNA"/>
</dbReference>
<keyword evidence="2" id="KW-0012">Acyltransferase</keyword>
<feature type="domain" description="N-acetyltransferase" evidence="1">
    <location>
        <begin position="10"/>
        <end position="175"/>
    </location>
</feature>
<dbReference type="RefSeq" id="WP_147580551.1">
    <property type="nucleotide sequence ID" value="NZ_JAOQJR010000011.1"/>
</dbReference>
<dbReference type="GO" id="GO:0016746">
    <property type="term" value="F:acyltransferase activity"/>
    <property type="evidence" value="ECO:0007669"/>
    <property type="project" value="UniProtKB-KW"/>
</dbReference>
<evidence type="ECO:0000259" key="1">
    <source>
        <dbReference type="PROSITE" id="PS51186"/>
    </source>
</evidence>
<dbReference type="EC" id="2.3.1.-" evidence="2"/>
<dbReference type="CDD" id="cd04301">
    <property type="entry name" value="NAT_SF"/>
    <property type="match status" value="1"/>
</dbReference>
<reference evidence="2 3" key="1">
    <citation type="journal article" date="2021" name="ISME Commun">
        <title>Automated analysis of genomic sequences facilitates high-throughput and comprehensive description of bacteria.</title>
        <authorList>
            <person name="Hitch T.C.A."/>
        </authorList>
    </citation>
    <scope>NUCLEOTIDE SEQUENCE [LARGE SCALE GENOMIC DNA]</scope>
    <source>
        <strain evidence="2 3">H4_15</strain>
    </source>
</reference>
<dbReference type="Proteomes" id="UP001208364">
    <property type="component" value="Unassembled WGS sequence"/>
</dbReference>
<sequence>MSIKLIKASYEYQDLIVDMLKEWIDYNNNHPEANTSPASIFKNDYHNFDYYINNLDLKNPKPGLVEDSTFFALDVERNKMVGAINIRHKLNDYLLNYGGHIGDGVRPSERKKGYATKIIGLALKECQNLNIDKVLLVCDKDNIGSAKSIKNNGAILENEIVKDGKTVQRYWIEIK</sequence>
<keyword evidence="2" id="KW-0808">Transferase</keyword>
<organism evidence="2 3">
    <name type="scientific">[Clostridium] ammoniilyticum</name>
    <dbReference type="NCBI Taxonomy" id="2981784"/>
    <lineage>
        <taxon>Bacteria</taxon>
        <taxon>Bacillati</taxon>
        <taxon>Bacillota</taxon>
        <taxon>Erysipelotrichia</taxon>
        <taxon>Erysipelotrichales</taxon>
        <taxon>Coprobacillaceae</taxon>
        <taxon>Faecalibacillus</taxon>
    </lineage>
</organism>
<name>A0ABT2SWT4_9FIRM</name>